<comment type="similarity">
    <text evidence="1 4">Belongs to the iron/ascorbate-dependent oxidoreductase family.</text>
</comment>
<keyword evidence="4" id="KW-0560">Oxidoreductase</keyword>
<dbReference type="Pfam" id="PF14226">
    <property type="entry name" value="DIOX_N"/>
    <property type="match status" value="2"/>
</dbReference>
<dbReference type="EMBL" id="JADBGQ010000003">
    <property type="protein sequence ID" value="KAG5405038.1"/>
    <property type="molecule type" value="Genomic_DNA"/>
</dbReference>
<dbReference type="PROSITE" id="PS51471">
    <property type="entry name" value="FE2OG_OXY"/>
    <property type="match status" value="1"/>
</dbReference>
<comment type="caution">
    <text evidence="6">The sequence shown here is derived from an EMBL/GenBank/DDBJ whole genome shotgun (WGS) entry which is preliminary data.</text>
</comment>
<dbReference type="Proteomes" id="UP000823674">
    <property type="component" value="Chromosome A03"/>
</dbReference>
<evidence type="ECO:0000256" key="4">
    <source>
        <dbReference type="RuleBase" id="RU003682"/>
    </source>
</evidence>
<keyword evidence="7" id="KW-1185">Reference proteome</keyword>
<dbReference type="Gene3D" id="2.60.120.330">
    <property type="entry name" value="B-lactam Antibiotic, Isopenicillin N Synthase, Chain"/>
    <property type="match status" value="1"/>
</dbReference>
<evidence type="ECO:0000256" key="1">
    <source>
        <dbReference type="ARBA" id="ARBA00008056"/>
    </source>
</evidence>
<protein>
    <recommendedName>
        <fullName evidence="5">Fe2OG dioxygenase domain-containing protein</fullName>
    </recommendedName>
</protein>
<proteinExistence type="inferred from homology"/>
<dbReference type="Pfam" id="PF03171">
    <property type="entry name" value="2OG-FeII_Oxy"/>
    <property type="match status" value="1"/>
</dbReference>
<accession>A0ABQ7N292</accession>
<organism evidence="6 7">
    <name type="scientific">Brassica rapa subsp. trilocularis</name>
    <dbReference type="NCBI Taxonomy" id="1813537"/>
    <lineage>
        <taxon>Eukaryota</taxon>
        <taxon>Viridiplantae</taxon>
        <taxon>Streptophyta</taxon>
        <taxon>Embryophyta</taxon>
        <taxon>Tracheophyta</taxon>
        <taxon>Spermatophyta</taxon>
        <taxon>Magnoliopsida</taxon>
        <taxon>eudicotyledons</taxon>
        <taxon>Gunneridae</taxon>
        <taxon>Pentapetalae</taxon>
        <taxon>rosids</taxon>
        <taxon>malvids</taxon>
        <taxon>Brassicales</taxon>
        <taxon>Brassicaceae</taxon>
        <taxon>Brassiceae</taxon>
        <taxon>Brassica</taxon>
    </lineage>
</organism>
<evidence type="ECO:0000259" key="5">
    <source>
        <dbReference type="PROSITE" id="PS51471"/>
    </source>
</evidence>
<keyword evidence="2 4" id="KW-0479">Metal-binding</keyword>
<dbReference type="SUPFAM" id="SSF51197">
    <property type="entry name" value="Clavaminate synthase-like"/>
    <property type="match status" value="2"/>
</dbReference>
<sequence length="395" mass="44975">MAAPLTSKLLVSDFASSVRHIPLTYVRPISDRPQLSLVENSGDTIPLIDLRDLYGPNRTKIIRQISHACSTYGFFQIRFTSDRSARLKTTFSRSNERLKAVDSTTRSSSPTVWLNQRKAHQIKNHGVSETTVNKMLTVAREFFHQPEGERMKHYSADSTKTTRVSTSFNVSADKILNWRDYLRLHCFPIQDFINEWPENPVSFKEITAEYATSVRALVLRLLEAISESLGLERDHISNRLGTHAQHMAFNYYPPCPEPELTYGLPGHKDPTAITVLLQDQVSGLQVFKDDEWIAVYPIPNTFIVNIGDQMQVISNERYKSVLHRAVVNTEKERLSIPTFYFPSTDAVISPAQELIDGQTSPAVYKSYPFVEYWDKFWDRSLATASCLDAFKASTT</sequence>
<evidence type="ECO:0000313" key="7">
    <source>
        <dbReference type="Proteomes" id="UP000823674"/>
    </source>
</evidence>
<dbReference type="PANTHER" id="PTHR47991">
    <property type="entry name" value="OXOGLUTARATE/IRON-DEPENDENT DIOXYGENASE"/>
    <property type="match status" value="1"/>
</dbReference>
<evidence type="ECO:0000313" key="6">
    <source>
        <dbReference type="EMBL" id="KAG5405038.1"/>
    </source>
</evidence>
<reference evidence="6 7" key="1">
    <citation type="submission" date="2021-03" db="EMBL/GenBank/DDBJ databases">
        <authorList>
            <person name="King G.J."/>
            <person name="Bancroft I."/>
            <person name="Baten A."/>
            <person name="Bloomfield J."/>
            <person name="Borpatragohain P."/>
            <person name="He Z."/>
            <person name="Irish N."/>
            <person name="Irwin J."/>
            <person name="Liu K."/>
            <person name="Mauleon R.P."/>
            <person name="Moore J."/>
            <person name="Morris R."/>
            <person name="Ostergaard L."/>
            <person name="Wang B."/>
            <person name="Wells R."/>
        </authorList>
    </citation>
    <scope>NUCLEOTIDE SEQUENCE [LARGE SCALE GENOMIC DNA]</scope>
    <source>
        <strain evidence="6">R-o-18</strain>
        <tissue evidence="6">Leaf</tissue>
    </source>
</reference>
<dbReference type="InterPro" id="IPR044861">
    <property type="entry name" value="IPNS-like_FE2OG_OXY"/>
</dbReference>
<feature type="domain" description="Fe2OG dioxygenase" evidence="5">
    <location>
        <begin position="243"/>
        <end position="342"/>
    </location>
</feature>
<dbReference type="InterPro" id="IPR026992">
    <property type="entry name" value="DIOX_N"/>
</dbReference>
<keyword evidence="3 4" id="KW-0408">Iron</keyword>
<dbReference type="InterPro" id="IPR050295">
    <property type="entry name" value="Plant_2OG-oxidoreductases"/>
</dbReference>
<dbReference type="InterPro" id="IPR027443">
    <property type="entry name" value="IPNS-like_sf"/>
</dbReference>
<dbReference type="InterPro" id="IPR005123">
    <property type="entry name" value="Oxoglu/Fe-dep_dioxygenase_dom"/>
</dbReference>
<evidence type="ECO:0000256" key="2">
    <source>
        <dbReference type="ARBA" id="ARBA00022723"/>
    </source>
</evidence>
<gene>
    <name evidence="6" type="primary">A03p030450.1_BraROA</name>
    <name evidence="6" type="ORF">IGI04_011157</name>
</gene>
<name>A0ABQ7N292_BRACM</name>
<evidence type="ECO:0000256" key="3">
    <source>
        <dbReference type="ARBA" id="ARBA00023004"/>
    </source>
</evidence>